<protein>
    <recommendedName>
        <fullName evidence="5">START domain-containing protein</fullName>
    </recommendedName>
</protein>
<reference evidence="3" key="1">
    <citation type="submission" date="2023-08" db="EMBL/GenBank/DDBJ databases">
        <authorList>
            <person name="Audoor S."/>
            <person name="Bilcke G."/>
        </authorList>
    </citation>
    <scope>NUCLEOTIDE SEQUENCE</scope>
</reference>
<gene>
    <name evidence="3" type="ORF">CYCCA115_LOCUS19833</name>
</gene>
<sequence>MTHTNNDNDNNNRKELRINNCRRRRRNTMLVSVCAYAITLTFVTFVTFVTTIPSTDAFGLRSITKRLRPKRIPDSERYSNNLDNNNVDSWSKSASGRRSSPLQVRKRVKAVLQKARSRTGVENKSVPPDASTVAEIASIGGWTEDLRIDLSSKTPEESNGKASSTQVMNGKSNAEENETTTVQPIPIPSDDEVMKEERNQKPEEFDVVRGDISTANEFYEPIPFKLPTLRLEQKALLAKGERVQEQARMGREGSGYVVLDVKAPPYVVWECLLDFESYPQTIPTVRDMQLYTTEKLNTGSANEKAKLPGNGRGTRHYGTPSVTRAKFVLSKFRLNIAAVHTYTPHPDGDYMIFTLDKSCTNMVLKGAKGIWYTEENPDGREGYTRVYLLCEVSVSRALPSFIVDYTADRAMPRATTWLKPQVEAAADLWLKKPP</sequence>
<dbReference type="Proteomes" id="UP001295423">
    <property type="component" value="Unassembled WGS sequence"/>
</dbReference>
<keyword evidence="2" id="KW-0472">Membrane</keyword>
<feature type="compositionally biased region" description="Polar residues" evidence="1">
    <location>
        <begin position="160"/>
        <end position="172"/>
    </location>
</feature>
<evidence type="ECO:0000313" key="4">
    <source>
        <dbReference type="Proteomes" id="UP001295423"/>
    </source>
</evidence>
<evidence type="ECO:0000256" key="2">
    <source>
        <dbReference type="SAM" id="Phobius"/>
    </source>
</evidence>
<keyword evidence="4" id="KW-1185">Reference proteome</keyword>
<dbReference type="EMBL" id="CAKOGP040002114">
    <property type="protein sequence ID" value="CAJ1962741.1"/>
    <property type="molecule type" value="Genomic_DNA"/>
</dbReference>
<comment type="caution">
    <text evidence="3">The sequence shown here is derived from an EMBL/GenBank/DDBJ whole genome shotgun (WGS) entry which is preliminary data.</text>
</comment>
<keyword evidence="2" id="KW-1133">Transmembrane helix</keyword>
<evidence type="ECO:0000313" key="3">
    <source>
        <dbReference type="EMBL" id="CAJ1962741.1"/>
    </source>
</evidence>
<dbReference type="InterPro" id="IPR023393">
    <property type="entry name" value="START-like_dom_sf"/>
</dbReference>
<proteinExistence type="predicted"/>
<dbReference type="AlphaFoldDB" id="A0AAD2G611"/>
<feature type="region of interest" description="Disordered" evidence="1">
    <location>
        <begin position="73"/>
        <end position="106"/>
    </location>
</feature>
<accession>A0AAD2G611</accession>
<name>A0AAD2G611_9STRA</name>
<evidence type="ECO:0000256" key="1">
    <source>
        <dbReference type="SAM" id="MobiDB-lite"/>
    </source>
</evidence>
<feature type="compositionally biased region" description="Low complexity" evidence="1">
    <location>
        <begin position="89"/>
        <end position="100"/>
    </location>
</feature>
<keyword evidence="2" id="KW-0812">Transmembrane</keyword>
<evidence type="ECO:0008006" key="5">
    <source>
        <dbReference type="Google" id="ProtNLM"/>
    </source>
</evidence>
<dbReference type="SUPFAM" id="SSF55961">
    <property type="entry name" value="Bet v1-like"/>
    <property type="match status" value="1"/>
</dbReference>
<feature type="compositionally biased region" description="Polar residues" evidence="1">
    <location>
        <begin position="78"/>
        <end position="88"/>
    </location>
</feature>
<organism evidence="3 4">
    <name type="scientific">Cylindrotheca closterium</name>
    <dbReference type="NCBI Taxonomy" id="2856"/>
    <lineage>
        <taxon>Eukaryota</taxon>
        <taxon>Sar</taxon>
        <taxon>Stramenopiles</taxon>
        <taxon>Ochrophyta</taxon>
        <taxon>Bacillariophyta</taxon>
        <taxon>Bacillariophyceae</taxon>
        <taxon>Bacillariophycidae</taxon>
        <taxon>Bacillariales</taxon>
        <taxon>Bacillariaceae</taxon>
        <taxon>Cylindrotheca</taxon>
    </lineage>
</organism>
<feature type="transmembrane region" description="Helical" evidence="2">
    <location>
        <begin position="29"/>
        <end position="52"/>
    </location>
</feature>
<feature type="region of interest" description="Disordered" evidence="1">
    <location>
        <begin position="152"/>
        <end position="188"/>
    </location>
</feature>
<dbReference type="Gene3D" id="3.30.530.20">
    <property type="match status" value="1"/>
</dbReference>